<name>A0ACC1YDP5_MELAZ</name>
<dbReference type="Proteomes" id="UP001164539">
    <property type="component" value="Chromosome 4"/>
</dbReference>
<comment type="caution">
    <text evidence="1">The sequence shown here is derived from an EMBL/GenBank/DDBJ whole genome shotgun (WGS) entry which is preliminary data.</text>
</comment>
<keyword evidence="2" id="KW-1185">Reference proteome</keyword>
<reference evidence="1 2" key="1">
    <citation type="journal article" date="2023" name="Science">
        <title>Complex scaffold remodeling in plant triterpene biosynthesis.</title>
        <authorList>
            <person name="De La Pena R."/>
            <person name="Hodgson H."/>
            <person name="Liu J.C."/>
            <person name="Stephenson M.J."/>
            <person name="Martin A.C."/>
            <person name="Owen C."/>
            <person name="Harkess A."/>
            <person name="Leebens-Mack J."/>
            <person name="Jimenez L.E."/>
            <person name="Osbourn A."/>
            <person name="Sattely E.S."/>
        </authorList>
    </citation>
    <scope>NUCLEOTIDE SEQUENCE [LARGE SCALE GENOMIC DNA]</scope>
    <source>
        <strain evidence="2">cv. JPN11</strain>
        <tissue evidence="1">Leaf</tissue>
    </source>
</reference>
<evidence type="ECO:0000313" key="2">
    <source>
        <dbReference type="Proteomes" id="UP001164539"/>
    </source>
</evidence>
<proteinExistence type="predicted"/>
<organism evidence="1 2">
    <name type="scientific">Melia azedarach</name>
    <name type="common">Chinaberry tree</name>
    <dbReference type="NCBI Taxonomy" id="155640"/>
    <lineage>
        <taxon>Eukaryota</taxon>
        <taxon>Viridiplantae</taxon>
        <taxon>Streptophyta</taxon>
        <taxon>Embryophyta</taxon>
        <taxon>Tracheophyta</taxon>
        <taxon>Spermatophyta</taxon>
        <taxon>Magnoliopsida</taxon>
        <taxon>eudicotyledons</taxon>
        <taxon>Gunneridae</taxon>
        <taxon>Pentapetalae</taxon>
        <taxon>rosids</taxon>
        <taxon>malvids</taxon>
        <taxon>Sapindales</taxon>
        <taxon>Meliaceae</taxon>
        <taxon>Melia</taxon>
    </lineage>
</organism>
<sequence length="163" mass="18297">MKGQLSQEAIVEVAAEEFWNVCRGLEWVRILHQLLGDFVGKPHVIQGDGGVGTIVKVSSPPGANYTKELYTKIDEEKRVKEVEVIEGGYKELGFDLYRIRMEIIERDAKTSVVRSTVEFEIDDKLANVALSSLKLEYFGLVAETVAEYLNAKKASTSQIFLKQ</sequence>
<gene>
    <name evidence="1" type="ORF">OWV82_008812</name>
</gene>
<protein>
    <submittedName>
        <fullName evidence="1">S-norcoclaurine synthase</fullName>
    </submittedName>
</protein>
<accession>A0ACC1YDP5</accession>
<dbReference type="EMBL" id="CM051397">
    <property type="protein sequence ID" value="KAJ4721088.1"/>
    <property type="molecule type" value="Genomic_DNA"/>
</dbReference>
<evidence type="ECO:0000313" key="1">
    <source>
        <dbReference type="EMBL" id="KAJ4721088.1"/>
    </source>
</evidence>